<dbReference type="GO" id="GO:0003677">
    <property type="term" value="F:DNA binding"/>
    <property type="evidence" value="ECO:0007669"/>
    <property type="project" value="UniProtKB-KW"/>
</dbReference>
<protein>
    <submittedName>
        <fullName evidence="9">LuxR family transcriptional regulator</fullName>
    </submittedName>
</protein>
<dbReference type="InterPro" id="IPR000792">
    <property type="entry name" value="Tscrpt_reg_LuxR_C"/>
</dbReference>
<proteinExistence type="predicted"/>
<evidence type="ECO:0000256" key="6">
    <source>
        <dbReference type="SAM" id="MobiDB-lite"/>
    </source>
</evidence>
<name>A0A0H2KKD1_9MICO</name>
<dbReference type="SUPFAM" id="SSF46894">
    <property type="entry name" value="C-terminal effector domain of the bipartite response regulators"/>
    <property type="match status" value="1"/>
</dbReference>
<dbReference type="Gene3D" id="3.40.50.2300">
    <property type="match status" value="1"/>
</dbReference>
<feature type="domain" description="Response regulatory" evidence="8">
    <location>
        <begin position="33"/>
        <end position="149"/>
    </location>
</feature>
<dbReference type="PROSITE" id="PS50043">
    <property type="entry name" value="HTH_LUXR_2"/>
    <property type="match status" value="1"/>
</dbReference>
<gene>
    <name evidence="9" type="ORF">FB00_14915</name>
</gene>
<dbReference type="Pfam" id="PF00196">
    <property type="entry name" value="GerE"/>
    <property type="match status" value="1"/>
</dbReference>
<dbReference type="PANTHER" id="PTHR43214:SF24">
    <property type="entry name" value="TRANSCRIPTIONAL REGULATORY PROTEIN NARL-RELATED"/>
    <property type="match status" value="1"/>
</dbReference>
<dbReference type="AlphaFoldDB" id="A0A0H2KKD1"/>
<keyword evidence="1 5" id="KW-0597">Phosphoprotein</keyword>
<reference evidence="9 10" key="1">
    <citation type="submission" date="2014-05" db="EMBL/GenBank/DDBJ databases">
        <title>Cellulosimicrobium funkei U11 genome.</title>
        <authorList>
            <person name="Hu C."/>
            <person name="Gong Y."/>
            <person name="Wan W."/>
            <person name="Jiang M."/>
        </authorList>
    </citation>
    <scope>NUCLEOTIDE SEQUENCE [LARGE SCALE GENOMIC DNA]</scope>
    <source>
        <strain evidence="9 10">U11</strain>
    </source>
</reference>
<dbReference type="PROSITE" id="PS00622">
    <property type="entry name" value="HTH_LUXR_1"/>
    <property type="match status" value="1"/>
</dbReference>
<feature type="modified residue" description="4-aspartylphosphate" evidence="5">
    <location>
        <position position="84"/>
    </location>
</feature>
<dbReference type="InterPro" id="IPR039420">
    <property type="entry name" value="WalR-like"/>
</dbReference>
<keyword evidence="3" id="KW-0238">DNA-binding</keyword>
<dbReference type="GO" id="GO:0000160">
    <property type="term" value="P:phosphorelay signal transduction system"/>
    <property type="evidence" value="ECO:0007669"/>
    <property type="project" value="InterPro"/>
</dbReference>
<keyword evidence="10" id="KW-1185">Reference proteome</keyword>
<evidence type="ECO:0000256" key="1">
    <source>
        <dbReference type="ARBA" id="ARBA00022553"/>
    </source>
</evidence>
<dbReference type="PATRIC" id="fig|264251.5.peg.3039"/>
<dbReference type="InterPro" id="IPR011006">
    <property type="entry name" value="CheY-like_superfamily"/>
</dbReference>
<dbReference type="SMART" id="SM00421">
    <property type="entry name" value="HTH_LUXR"/>
    <property type="match status" value="1"/>
</dbReference>
<evidence type="ECO:0000259" key="7">
    <source>
        <dbReference type="PROSITE" id="PS50043"/>
    </source>
</evidence>
<dbReference type="SUPFAM" id="SSF52172">
    <property type="entry name" value="CheY-like"/>
    <property type="match status" value="1"/>
</dbReference>
<keyword evidence="2" id="KW-0805">Transcription regulation</keyword>
<evidence type="ECO:0000313" key="10">
    <source>
        <dbReference type="Proteomes" id="UP000035265"/>
    </source>
</evidence>
<dbReference type="EMBL" id="JNBQ01000023">
    <property type="protein sequence ID" value="KLN33941.1"/>
    <property type="molecule type" value="Genomic_DNA"/>
</dbReference>
<accession>A0A0H2KKD1</accession>
<dbReference type="SMART" id="SM00448">
    <property type="entry name" value="REC"/>
    <property type="match status" value="1"/>
</dbReference>
<dbReference type="GO" id="GO:0006355">
    <property type="term" value="P:regulation of DNA-templated transcription"/>
    <property type="evidence" value="ECO:0007669"/>
    <property type="project" value="InterPro"/>
</dbReference>
<dbReference type="PRINTS" id="PR00038">
    <property type="entry name" value="HTHLUXR"/>
</dbReference>
<dbReference type="PANTHER" id="PTHR43214">
    <property type="entry name" value="TWO-COMPONENT RESPONSE REGULATOR"/>
    <property type="match status" value="1"/>
</dbReference>
<evidence type="ECO:0000256" key="5">
    <source>
        <dbReference type="PROSITE-ProRule" id="PRU00169"/>
    </source>
</evidence>
<organism evidence="9 10">
    <name type="scientific">Cellulosimicrobium funkei</name>
    <dbReference type="NCBI Taxonomy" id="264251"/>
    <lineage>
        <taxon>Bacteria</taxon>
        <taxon>Bacillati</taxon>
        <taxon>Actinomycetota</taxon>
        <taxon>Actinomycetes</taxon>
        <taxon>Micrococcales</taxon>
        <taxon>Promicromonosporaceae</taxon>
        <taxon>Cellulosimicrobium</taxon>
    </lineage>
</organism>
<evidence type="ECO:0000259" key="8">
    <source>
        <dbReference type="PROSITE" id="PS50110"/>
    </source>
</evidence>
<keyword evidence="4" id="KW-0804">Transcription</keyword>
<comment type="caution">
    <text evidence="9">The sequence shown here is derived from an EMBL/GenBank/DDBJ whole genome shotgun (WGS) entry which is preliminary data.</text>
</comment>
<feature type="compositionally biased region" description="Basic and acidic residues" evidence="6">
    <location>
        <begin position="12"/>
        <end position="27"/>
    </location>
</feature>
<dbReference type="CDD" id="cd17535">
    <property type="entry name" value="REC_NarL-like"/>
    <property type="match status" value="1"/>
</dbReference>
<dbReference type="STRING" id="264251.FB00_14915"/>
<dbReference type="InterPro" id="IPR058245">
    <property type="entry name" value="NreC/VraR/RcsB-like_REC"/>
</dbReference>
<evidence type="ECO:0000256" key="4">
    <source>
        <dbReference type="ARBA" id="ARBA00023163"/>
    </source>
</evidence>
<feature type="domain" description="HTH luxR-type" evidence="7">
    <location>
        <begin position="177"/>
        <end position="242"/>
    </location>
</feature>
<dbReference type="InterPro" id="IPR001789">
    <property type="entry name" value="Sig_transdc_resp-reg_receiver"/>
</dbReference>
<evidence type="ECO:0000313" key="9">
    <source>
        <dbReference type="EMBL" id="KLN33941.1"/>
    </source>
</evidence>
<evidence type="ECO:0000256" key="2">
    <source>
        <dbReference type="ARBA" id="ARBA00023015"/>
    </source>
</evidence>
<feature type="region of interest" description="Disordered" evidence="6">
    <location>
        <begin position="1"/>
        <end position="27"/>
    </location>
</feature>
<evidence type="ECO:0000256" key="3">
    <source>
        <dbReference type="ARBA" id="ARBA00023125"/>
    </source>
</evidence>
<sequence length="244" mass="25369">MGRVSDQGGRGDGPRASDRHDDGAVPRDAPRTRLVIVDDDALVRAGLRLMLDGAHGIEVVGEAADGSEVATVLDAHPTDVVLMDLRMPRVDGIEATRRVRSRAGAPAVVVLTTFDSDEEVVGALHAGAAGYLLKDMPPERIVAAVRAAAAGEPVLSPEIARRLMTSVADAGGERDRARAALGTLTGRERDVAVELGRGAANAEIAAALFLSVPTVKAHVSNVLLKLGLENRTQVALLVHAAGLD</sequence>
<dbReference type="PROSITE" id="PS50110">
    <property type="entry name" value="RESPONSE_REGULATORY"/>
    <property type="match status" value="1"/>
</dbReference>
<dbReference type="Pfam" id="PF00072">
    <property type="entry name" value="Response_reg"/>
    <property type="match status" value="1"/>
</dbReference>
<dbReference type="Proteomes" id="UP000035265">
    <property type="component" value="Unassembled WGS sequence"/>
</dbReference>
<dbReference type="InterPro" id="IPR016032">
    <property type="entry name" value="Sig_transdc_resp-reg_C-effctor"/>
</dbReference>